<dbReference type="EMBL" id="CP047423">
    <property type="protein sequence ID" value="QPD04493.1"/>
    <property type="molecule type" value="Genomic_DNA"/>
</dbReference>
<dbReference type="AlphaFoldDB" id="A0A7S8FER3"/>
<dbReference type="PANTHER" id="PTHR39324">
    <property type="entry name" value="CALCIUM DODECIN"/>
    <property type="match status" value="1"/>
</dbReference>
<dbReference type="InterPro" id="IPR025543">
    <property type="entry name" value="Dodecin-like"/>
</dbReference>
<dbReference type="NCBIfam" id="NF043052">
    <property type="entry name" value="DodecBact"/>
    <property type="match status" value="1"/>
</dbReference>
<dbReference type="InterPro" id="IPR009923">
    <property type="entry name" value="Dodecin"/>
</dbReference>
<proteinExistence type="predicted"/>
<gene>
    <name evidence="2" type="ORF">Nkreftii_002267</name>
</gene>
<evidence type="ECO:0000313" key="3">
    <source>
        <dbReference type="Proteomes" id="UP000593737"/>
    </source>
</evidence>
<feature type="region of interest" description="Disordered" evidence="1">
    <location>
        <begin position="69"/>
        <end position="108"/>
    </location>
</feature>
<name>A0A7S8FER3_9BACT</name>
<protein>
    <submittedName>
        <fullName evidence="2">Dodecin (Modular protein)</fullName>
    </submittedName>
</protein>
<reference evidence="2 3" key="1">
    <citation type="journal article" date="2020" name="ISME J.">
        <title>Enrichment and physiological characterization of a novel comammox Nitrospira indicates ammonium inhibition of complete nitrification.</title>
        <authorList>
            <person name="Sakoula D."/>
            <person name="Koch H."/>
            <person name="Frank J."/>
            <person name="Jetten M.S.M."/>
            <person name="van Kessel M.A.H.J."/>
            <person name="Lucker S."/>
        </authorList>
    </citation>
    <scope>NUCLEOTIDE SEQUENCE [LARGE SCALE GENOMIC DNA]</scope>
    <source>
        <strain evidence="2">Comreactor17</strain>
    </source>
</reference>
<sequence>MITDDHVYKTVELTGTSRSTFEAAVQSAIRTASKTLRHLRWFEVVEVRGEIEQGSDIHWQVMLKVGFTVEPSEDPTGDRRRQTSGKKGVWQPGGPSVTKRRTRHHQRL</sequence>
<dbReference type="PANTHER" id="PTHR39324:SF1">
    <property type="entry name" value="CALCIUM DODECIN"/>
    <property type="match status" value="1"/>
</dbReference>
<dbReference type="Proteomes" id="UP000593737">
    <property type="component" value="Chromosome"/>
</dbReference>
<organism evidence="2 3">
    <name type="scientific">Candidatus Nitrospira kreftii</name>
    <dbReference type="NCBI Taxonomy" id="2652173"/>
    <lineage>
        <taxon>Bacteria</taxon>
        <taxon>Pseudomonadati</taxon>
        <taxon>Nitrospirota</taxon>
        <taxon>Nitrospiria</taxon>
        <taxon>Nitrospirales</taxon>
        <taxon>Nitrospiraceae</taxon>
        <taxon>Nitrospira</taxon>
    </lineage>
</organism>
<dbReference type="InterPro" id="IPR050049">
    <property type="entry name" value="Dodecin_bact"/>
</dbReference>
<dbReference type="SUPFAM" id="SSF89807">
    <property type="entry name" value="Dodecin-like"/>
    <property type="match status" value="1"/>
</dbReference>
<dbReference type="Pfam" id="PF07311">
    <property type="entry name" value="Dodecin"/>
    <property type="match status" value="1"/>
</dbReference>
<feature type="compositionally biased region" description="Basic residues" evidence="1">
    <location>
        <begin position="98"/>
        <end position="108"/>
    </location>
</feature>
<dbReference type="Gene3D" id="3.30.1660.10">
    <property type="entry name" value="Flavin-binding protein dodecin"/>
    <property type="match status" value="1"/>
</dbReference>
<dbReference type="KEGG" id="nkf:Nkreftii_002267"/>
<evidence type="ECO:0000256" key="1">
    <source>
        <dbReference type="SAM" id="MobiDB-lite"/>
    </source>
</evidence>
<dbReference type="InterPro" id="IPR036694">
    <property type="entry name" value="Dodecin-like_sf"/>
</dbReference>
<accession>A0A7S8FER3</accession>
<evidence type="ECO:0000313" key="2">
    <source>
        <dbReference type="EMBL" id="QPD04493.1"/>
    </source>
</evidence>